<evidence type="ECO:0000256" key="5">
    <source>
        <dbReference type="ARBA" id="ARBA00022737"/>
    </source>
</evidence>
<keyword evidence="6 16" id="KW-0863">Zinc-finger</keyword>
<keyword evidence="11" id="KW-0496">Mitochondrion</keyword>
<dbReference type="SUPFAM" id="SSF49493">
    <property type="entry name" value="HSP40/DnaJ peptide-binding domain"/>
    <property type="match status" value="1"/>
</dbReference>
<dbReference type="SUPFAM" id="SSF46565">
    <property type="entry name" value="Chaperone J-domain"/>
    <property type="match status" value="1"/>
</dbReference>
<gene>
    <name evidence="21" type="ORF">CLUMA_CG016189</name>
</gene>
<dbReference type="GO" id="GO:0006457">
    <property type="term" value="P:protein folding"/>
    <property type="evidence" value="ECO:0007669"/>
    <property type="project" value="InterPro"/>
</dbReference>
<dbReference type="GO" id="GO:0005524">
    <property type="term" value="F:ATP binding"/>
    <property type="evidence" value="ECO:0007669"/>
    <property type="project" value="InterPro"/>
</dbReference>
<keyword evidence="18" id="KW-1133">Transmembrane helix</keyword>
<dbReference type="Gene3D" id="1.10.287.110">
    <property type="entry name" value="DnaJ domain"/>
    <property type="match status" value="1"/>
</dbReference>
<dbReference type="GO" id="GO:0008270">
    <property type="term" value="F:zinc ion binding"/>
    <property type="evidence" value="ECO:0007669"/>
    <property type="project" value="UniProtKB-KW"/>
</dbReference>
<evidence type="ECO:0000256" key="15">
    <source>
        <dbReference type="ARBA" id="ARBA00093620"/>
    </source>
</evidence>
<keyword evidence="5" id="KW-0677">Repeat</keyword>
<evidence type="ECO:0000256" key="4">
    <source>
        <dbReference type="ARBA" id="ARBA00022723"/>
    </source>
</evidence>
<dbReference type="FunFam" id="1.10.287.110:FF:000075">
    <property type="entry name" value="Uncharacterized protein, isoform D"/>
    <property type="match status" value="1"/>
</dbReference>
<dbReference type="InterPro" id="IPR001305">
    <property type="entry name" value="HSP_DnaJ_Cys-rich_dom"/>
</dbReference>
<dbReference type="PRINTS" id="PR00625">
    <property type="entry name" value="JDOMAIN"/>
</dbReference>
<keyword evidence="3" id="KW-0488">Methylation</keyword>
<evidence type="ECO:0000256" key="12">
    <source>
        <dbReference type="ARBA" id="ARBA00023136"/>
    </source>
</evidence>
<dbReference type="CDD" id="cd06257">
    <property type="entry name" value="DnaJ"/>
    <property type="match status" value="1"/>
</dbReference>
<dbReference type="CDD" id="cd10719">
    <property type="entry name" value="DnaJ_zf"/>
    <property type="match status" value="1"/>
</dbReference>
<dbReference type="GO" id="GO:0005829">
    <property type="term" value="C:cytosol"/>
    <property type="evidence" value="ECO:0007669"/>
    <property type="project" value="UniProtKB-ARBA"/>
</dbReference>
<dbReference type="Pfam" id="PF00684">
    <property type="entry name" value="DnaJ_CXXCXGXG"/>
    <property type="match status" value="1"/>
</dbReference>
<dbReference type="InterPro" id="IPR051938">
    <property type="entry name" value="Apopto_cytoskel_mod"/>
</dbReference>
<dbReference type="EMBL" id="CVRI01000059">
    <property type="protein sequence ID" value="CRL03361.1"/>
    <property type="molecule type" value="Genomic_DNA"/>
</dbReference>
<proteinExistence type="inferred from homology"/>
<dbReference type="InterPro" id="IPR002939">
    <property type="entry name" value="DnaJ_C"/>
</dbReference>
<dbReference type="PANTHER" id="PTHR44145:SF3">
    <property type="entry name" value="DNAJ HOMOLOG SUBFAMILY A MEMBER 3, MITOCHONDRIAL"/>
    <property type="match status" value="1"/>
</dbReference>
<feature type="domain" description="J" evidence="19">
    <location>
        <begin position="72"/>
        <end position="137"/>
    </location>
</feature>
<dbReference type="InterPro" id="IPR012724">
    <property type="entry name" value="DnaJ"/>
</dbReference>
<dbReference type="Proteomes" id="UP000183832">
    <property type="component" value="Unassembled WGS sequence"/>
</dbReference>
<dbReference type="Gene3D" id="2.10.230.10">
    <property type="entry name" value="Heat shock protein DnaJ, cysteine-rich domain"/>
    <property type="match status" value="1"/>
</dbReference>
<evidence type="ECO:0000256" key="11">
    <source>
        <dbReference type="ARBA" id="ARBA00023128"/>
    </source>
</evidence>
<evidence type="ECO:0000259" key="20">
    <source>
        <dbReference type="PROSITE" id="PS51188"/>
    </source>
</evidence>
<evidence type="ECO:0000256" key="13">
    <source>
        <dbReference type="ARBA" id="ARBA00023186"/>
    </source>
</evidence>
<evidence type="ECO:0000256" key="7">
    <source>
        <dbReference type="ARBA" id="ARBA00022787"/>
    </source>
</evidence>
<feature type="compositionally biased region" description="Basic and acidic residues" evidence="17">
    <location>
        <begin position="457"/>
        <end position="473"/>
    </location>
</feature>
<dbReference type="Pfam" id="PF00226">
    <property type="entry name" value="DnaJ"/>
    <property type="match status" value="1"/>
</dbReference>
<keyword evidence="9" id="KW-0809">Transit peptide</keyword>
<dbReference type="InterPro" id="IPR001623">
    <property type="entry name" value="DnaJ_domain"/>
</dbReference>
<dbReference type="Gene3D" id="2.60.260.20">
    <property type="entry name" value="Urease metallochaperone UreE, N-terminal domain"/>
    <property type="match status" value="2"/>
</dbReference>
<evidence type="ECO:0000256" key="1">
    <source>
        <dbReference type="ARBA" id="ARBA00004294"/>
    </source>
</evidence>
<reference evidence="21 22" key="1">
    <citation type="submission" date="2015-04" db="EMBL/GenBank/DDBJ databases">
        <authorList>
            <person name="Syromyatnikov M.Y."/>
            <person name="Popov V.N."/>
        </authorList>
    </citation>
    <scope>NUCLEOTIDE SEQUENCE [LARGE SCALE GENOMIC DNA]</scope>
</reference>
<evidence type="ECO:0000256" key="8">
    <source>
        <dbReference type="ARBA" id="ARBA00022833"/>
    </source>
</evidence>
<protein>
    <recommendedName>
        <fullName evidence="15">DnaJ homolog l(2)tid, mitochondrial</fullName>
    </recommendedName>
    <alternativeName>
        <fullName evidence="14">Protein lethal(2)tumorous imaginal discs</fullName>
    </alternativeName>
</protein>
<dbReference type="PROSITE" id="PS51188">
    <property type="entry name" value="ZF_CR"/>
    <property type="match status" value="1"/>
</dbReference>
<dbReference type="AlphaFoldDB" id="A0A1J1IXS5"/>
<dbReference type="GO" id="GO:0007005">
    <property type="term" value="P:mitochondrion organization"/>
    <property type="evidence" value="ECO:0007669"/>
    <property type="project" value="TreeGrafter"/>
</dbReference>
<dbReference type="FunFam" id="2.60.260.20:FF:000005">
    <property type="entry name" value="Chaperone protein dnaJ 1, mitochondrial"/>
    <property type="match status" value="1"/>
</dbReference>
<dbReference type="SUPFAM" id="SSF57938">
    <property type="entry name" value="DnaJ/Hsp40 cysteine-rich domain"/>
    <property type="match status" value="1"/>
</dbReference>
<organism evidence="21 22">
    <name type="scientific">Clunio marinus</name>
    <dbReference type="NCBI Taxonomy" id="568069"/>
    <lineage>
        <taxon>Eukaryota</taxon>
        <taxon>Metazoa</taxon>
        <taxon>Ecdysozoa</taxon>
        <taxon>Arthropoda</taxon>
        <taxon>Hexapoda</taxon>
        <taxon>Insecta</taxon>
        <taxon>Pterygota</taxon>
        <taxon>Neoptera</taxon>
        <taxon>Endopterygota</taxon>
        <taxon>Diptera</taxon>
        <taxon>Nematocera</taxon>
        <taxon>Chironomoidea</taxon>
        <taxon>Chironomidae</taxon>
        <taxon>Clunio</taxon>
    </lineage>
</organism>
<comment type="subcellular location">
    <subcellularLocation>
        <location evidence="1">Mitochondrion outer membrane</location>
    </subcellularLocation>
</comment>
<evidence type="ECO:0000256" key="3">
    <source>
        <dbReference type="ARBA" id="ARBA00022481"/>
    </source>
</evidence>
<dbReference type="GO" id="GO:0051082">
    <property type="term" value="F:unfolded protein binding"/>
    <property type="evidence" value="ECO:0007669"/>
    <property type="project" value="InterPro"/>
</dbReference>
<dbReference type="GO" id="GO:0043066">
    <property type="term" value="P:negative regulation of apoptotic process"/>
    <property type="evidence" value="ECO:0007669"/>
    <property type="project" value="TreeGrafter"/>
</dbReference>
<dbReference type="InterPro" id="IPR036410">
    <property type="entry name" value="HSP_DnaJ_Cys-rich_dom_sf"/>
</dbReference>
<feature type="region of interest" description="Disordered" evidence="17">
    <location>
        <begin position="439"/>
        <end position="473"/>
    </location>
</feature>
<keyword evidence="22" id="KW-1185">Reference proteome</keyword>
<keyword evidence="4 16" id="KW-0479">Metal-binding</keyword>
<keyword evidence="8 16" id="KW-0862">Zinc</keyword>
<dbReference type="GO" id="GO:0005741">
    <property type="term" value="C:mitochondrial outer membrane"/>
    <property type="evidence" value="ECO:0007669"/>
    <property type="project" value="UniProtKB-SubCell"/>
</dbReference>
<dbReference type="HAMAP" id="MF_01152">
    <property type="entry name" value="DnaJ"/>
    <property type="match status" value="1"/>
</dbReference>
<dbReference type="InterPro" id="IPR018253">
    <property type="entry name" value="DnaJ_domain_CS"/>
</dbReference>
<evidence type="ECO:0000256" key="17">
    <source>
        <dbReference type="SAM" id="MobiDB-lite"/>
    </source>
</evidence>
<evidence type="ECO:0000256" key="16">
    <source>
        <dbReference type="PROSITE-ProRule" id="PRU00546"/>
    </source>
</evidence>
<dbReference type="GO" id="GO:0009408">
    <property type="term" value="P:response to heat"/>
    <property type="evidence" value="ECO:0007669"/>
    <property type="project" value="InterPro"/>
</dbReference>
<evidence type="ECO:0000256" key="14">
    <source>
        <dbReference type="ARBA" id="ARBA00080150"/>
    </source>
</evidence>
<keyword evidence="12 18" id="KW-0472">Membrane</keyword>
<feature type="zinc finger region" description="CR-type" evidence="16">
    <location>
        <begin position="219"/>
        <end position="297"/>
    </location>
</feature>
<keyword evidence="2" id="KW-0217">Developmental protein</keyword>
<evidence type="ECO:0000256" key="6">
    <source>
        <dbReference type="ARBA" id="ARBA00022771"/>
    </source>
</evidence>
<dbReference type="InterPro" id="IPR008971">
    <property type="entry name" value="HSP40/DnaJ_pept-bd"/>
</dbReference>
<dbReference type="FunFam" id="2.10.230.10:FF:000003">
    <property type="entry name" value="dnaJ homolog subfamily A member 3, mitochondrial"/>
    <property type="match status" value="1"/>
</dbReference>
<keyword evidence="18" id="KW-0812">Transmembrane</keyword>
<dbReference type="GO" id="GO:0031072">
    <property type="term" value="F:heat shock protein binding"/>
    <property type="evidence" value="ECO:0007669"/>
    <property type="project" value="InterPro"/>
</dbReference>
<name>A0A1J1IXS5_9DIPT</name>
<evidence type="ECO:0000313" key="21">
    <source>
        <dbReference type="EMBL" id="CRL03361.1"/>
    </source>
</evidence>
<sequence>MAQFSRIINSLNFKLLAKRTFVSLPKNHYSVCILCKNSFISKTSCVLPKHPKNSNVCNARNFHTTNNLLRRDYYQILGVSKNASAKDIKKAYYQLAKKYHPDTNKNDNDSSKKFQEVSEAYEVLSDETKRKEYDTYGQTSEEMGRQGGGFRPGAGFGPQGFSQNWQYRSTIDPEELFRKIFGDASFRSGSFDDFSESQYGFGAAQEVVMNLTFAQAARGVNKDIDVNVVDTCLKCHGSRCEPGTKPGKCQYCNGTGMETISTGPFVMRSTCRYCQGTRMYIKFPCNECDGKGQTVQRKRVTVPVPAGIEDGQTVRMNVGNKELFITFKVEKSRYFKRDGADVHTNAEISLSQAVLGGTIRIQGVYEDQTIQIMPGTSSHYTVTMTGKGLKRVNSSGNGDHYIHLKIAIPKKLTEKQKSLIQAYAELEKDTPGQIFGITFKSDGKSSSSSSSSTDENISEKFTQRPKDEDTYYEEHDIRDTREYKNSRITPRFYFSLGLALVFLGFFFFVTDNKQNIIDYERTRQSYAEPQDLTEMVREALKDKKPIADKTTDKPTNESDEDIKKRSKI</sequence>
<keyword evidence="13" id="KW-0143">Chaperone</keyword>
<dbReference type="Pfam" id="PF01556">
    <property type="entry name" value="DnaJ_C"/>
    <property type="match status" value="1"/>
</dbReference>
<dbReference type="PROSITE" id="PS00636">
    <property type="entry name" value="DNAJ_1"/>
    <property type="match status" value="1"/>
</dbReference>
<evidence type="ECO:0000256" key="2">
    <source>
        <dbReference type="ARBA" id="ARBA00022473"/>
    </source>
</evidence>
<feature type="compositionally biased region" description="Basic and acidic residues" evidence="17">
    <location>
        <begin position="538"/>
        <end position="556"/>
    </location>
</feature>
<dbReference type="SMART" id="SM00271">
    <property type="entry name" value="DnaJ"/>
    <property type="match status" value="1"/>
</dbReference>
<accession>A0A1J1IXS5</accession>
<dbReference type="OrthoDB" id="10256793at2759"/>
<feature type="domain" description="CR-type" evidence="20">
    <location>
        <begin position="219"/>
        <end position="297"/>
    </location>
</feature>
<dbReference type="InterPro" id="IPR036869">
    <property type="entry name" value="J_dom_sf"/>
</dbReference>
<dbReference type="STRING" id="568069.A0A1J1IXS5"/>
<feature type="region of interest" description="Disordered" evidence="17">
    <location>
        <begin position="538"/>
        <end position="568"/>
    </location>
</feature>
<evidence type="ECO:0000256" key="18">
    <source>
        <dbReference type="SAM" id="Phobius"/>
    </source>
</evidence>
<feature type="transmembrane region" description="Helical" evidence="18">
    <location>
        <begin position="492"/>
        <end position="509"/>
    </location>
</feature>
<evidence type="ECO:0000313" key="22">
    <source>
        <dbReference type="Proteomes" id="UP000183832"/>
    </source>
</evidence>
<evidence type="ECO:0000259" key="19">
    <source>
        <dbReference type="PROSITE" id="PS50076"/>
    </source>
</evidence>
<evidence type="ECO:0000256" key="10">
    <source>
        <dbReference type="ARBA" id="ARBA00022990"/>
    </source>
</evidence>
<dbReference type="PROSITE" id="PS50076">
    <property type="entry name" value="DNAJ_2"/>
    <property type="match status" value="1"/>
</dbReference>
<keyword evidence="10" id="KW-0007">Acetylation</keyword>
<keyword evidence="7" id="KW-1000">Mitochondrion outer membrane</keyword>
<dbReference type="GO" id="GO:0005102">
    <property type="term" value="F:signaling receptor binding"/>
    <property type="evidence" value="ECO:0007669"/>
    <property type="project" value="UniProtKB-ARBA"/>
</dbReference>
<dbReference type="PANTHER" id="PTHR44145">
    <property type="entry name" value="DNAJ HOMOLOG SUBFAMILY A MEMBER 3, MITOCHONDRIAL"/>
    <property type="match status" value="1"/>
</dbReference>
<dbReference type="CDD" id="cd10747">
    <property type="entry name" value="DnaJ_C"/>
    <property type="match status" value="1"/>
</dbReference>
<evidence type="ECO:0000256" key="9">
    <source>
        <dbReference type="ARBA" id="ARBA00022946"/>
    </source>
</evidence>